<evidence type="ECO:0000313" key="3">
    <source>
        <dbReference type="Proteomes" id="UP001066276"/>
    </source>
</evidence>
<gene>
    <name evidence="2" type="ORF">NDU88_004639</name>
</gene>
<dbReference type="Proteomes" id="UP001066276">
    <property type="component" value="Chromosome 6"/>
</dbReference>
<evidence type="ECO:0000256" key="1">
    <source>
        <dbReference type="SAM" id="MobiDB-lite"/>
    </source>
</evidence>
<comment type="caution">
    <text evidence="2">The sequence shown here is derived from an EMBL/GenBank/DDBJ whole genome shotgun (WGS) entry which is preliminary data.</text>
</comment>
<evidence type="ECO:0000313" key="2">
    <source>
        <dbReference type="EMBL" id="KAJ1138248.1"/>
    </source>
</evidence>
<accession>A0AAV7QDA8</accession>
<protein>
    <submittedName>
        <fullName evidence="2">Uncharacterized protein</fullName>
    </submittedName>
</protein>
<name>A0AAV7QDA8_PLEWA</name>
<reference evidence="2" key="1">
    <citation type="journal article" date="2022" name="bioRxiv">
        <title>Sequencing and chromosome-scale assembly of the giantPleurodeles waltlgenome.</title>
        <authorList>
            <person name="Brown T."/>
            <person name="Elewa A."/>
            <person name="Iarovenko S."/>
            <person name="Subramanian E."/>
            <person name="Araus A.J."/>
            <person name="Petzold A."/>
            <person name="Susuki M."/>
            <person name="Suzuki K.-i.T."/>
            <person name="Hayashi T."/>
            <person name="Toyoda A."/>
            <person name="Oliveira C."/>
            <person name="Osipova E."/>
            <person name="Leigh N.D."/>
            <person name="Simon A."/>
            <person name="Yun M.H."/>
        </authorList>
    </citation>
    <scope>NUCLEOTIDE SEQUENCE</scope>
    <source>
        <strain evidence="2">20211129_DDA</strain>
        <tissue evidence="2">Liver</tissue>
    </source>
</reference>
<proteinExistence type="predicted"/>
<dbReference type="AlphaFoldDB" id="A0AAV7QDA8"/>
<feature type="region of interest" description="Disordered" evidence="1">
    <location>
        <begin position="68"/>
        <end position="87"/>
    </location>
</feature>
<sequence length="140" mass="14792">MNEVCGGLESEMAPTNLESQVGDHAGPVDEERTEKAVSVLCGARHAPSPALWRGHLWPRARAPRSTLCRSHSAAEREGGRGGGWQPAAASRCVAMRETLAWASGSPTPGPCGNERKIKALPTSEATLEGPVAKRCAARQK</sequence>
<organism evidence="2 3">
    <name type="scientific">Pleurodeles waltl</name>
    <name type="common">Iberian ribbed newt</name>
    <dbReference type="NCBI Taxonomy" id="8319"/>
    <lineage>
        <taxon>Eukaryota</taxon>
        <taxon>Metazoa</taxon>
        <taxon>Chordata</taxon>
        <taxon>Craniata</taxon>
        <taxon>Vertebrata</taxon>
        <taxon>Euteleostomi</taxon>
        <taxon>Amphibia</taxon>
        <taxon>Batrachia</taxon>
        <taxon>Caudata</taxon>
        <taxon>Salamandroidea</taxon>
        <taxon>Salamandridae</taxon>
        <taxon>Pleurodelinae</taxon>
        <taxon>Pleurodeles</taxon>
    </lineage>
</organism>
<keyword evidence="3" id="KW-1185">Reference proteome</keyword>
<feature type="region of interest" description="Disordered" evidence="1">
    <location>
        <begin position="1"/>
        <end position="32"/>
    </location>
</feature>
<dbReference type="EMBL" id="JANPWB010000010">
    <property type="protein sequence ID" value="KAJ1138248.1"/>
    <property type="molecule type" value="Genomic_DNA"/>
</dbReference>